<dbReference type="Gene3D" id="1.10.439.10">
    <property type="entry name" value="Penicillin Amidohydrolase, domain 1"/>
    <property type="match status" value="1"/>
</dbReference>
<gene>
    <name evidence="8" type="ORF">H8S84_16515</name>
</gene>
<dbReference type="EMBL" id="JACRVF010000005">
    <property type="protein sequence ID" value="MBC5994453.1"/>
    <property type="molecule type" value="Genomic_DNA"/>
</dbReference>
<dbReference type="RefSeq" id="WP_187068476.1">
    <property type="nucleotide sequence ID" value="NZ_JACRVF010000005.1"/>
</dbReference>
<comment type="cofactor">
    <cofactor evidence="6">
        <name>Ca(2+)</name>
        <dbReference type="ChEBI" id="CHEBI:29108"/>
    </cofactor>
    <text evidence="6">Binds 1 Ca(2+) ion per dimer.</text>
</comment>
<keyword evidence="3" id="KW-0378">Hydrolase</keyword>
<keyword evidence="6" id="KW-0479">Metal-binding</keyword>
<evidence type="ECO:0000313" key="8">
    <source>
        <dbReference type="EMBL" id="MBC5994453.1"/>
    </source>
</evidence>
<keyword evidence="4" id="KW-0865">Zymogen</keyword>
<sequence length="736" mass="83354">MTYFLRQSIQVLLFVTVLVSCSQKAQVTSASEVTKWEEQAARVTIIRDDFGVPHVYGKTDADAVFGLLYAQCEDDFNRVEQNYLWATGRLAEVEGEEMLYSDLRARLYMSKEEAIQKYEQSPEWLKQLCQAFADGINYYLHTHPEVKPRLLTRFEPWMPMYFSEGSIGGDIESVSTKRIKAFYEDNKSLGLNKYGHSLVQPGLLEEPKGSNGFAISGKHTASGNAMLLINPHTSFFFRGEVHAVSEEGLNAYGAVTWGQFFIYQGFNEKTGWMHTSAYADVIDEFEETIVKKDGKLYYKYGEELRPVTTSEVTLSYKDGEEVKQKTFTTYRTHHGPITHKNGDKWVATALMWKPVEALIQSYTRTKKSNLKEFNEMMKMRTNSSNGTVYADAEGNIAYYHGNFFPVRDNSLDYSKPVDGSNPKTDWNGLHPLEETIRIINPANGWIQNCNSTPFTGAGEYSPKPEDYPKYMAPSPENFRGVHAIRLLKKADNLTLDKLIELAYDPYLPGFEVLIPGLVKAYDKEKPNDPKLKAAIEVMRNWNYAVSKESVAMSLAHFYATNSLRNGTAPQGLNLMERFDYYANNSPEKERLEIFSKTISQLESDFGQWNTPWGEINRYQRINGDIKQPFNDALPSLPVGMASGNWGALASYGANTYNTKKLYGTSGNSFVAVVEFGDRVKAKTLLAGGQSGDPNSPHFDDQAQRYADVKFKDVAYYREDVEKRAKATYHPGKQVTK</sequence>
<feature type="chain" id="PRO_5036677376" evidence="7">
    <location>
        <begin position="26"/>
        <end position="736"/>
    </location>
</feature>
<feature type="active site" description="Nucleophile" evidence="5">
    <location>
        <position position="210"/>
    </location>
</feature>
<dbReference type="PANTHER" id="PTHR34218:SF3">
    <property type="entry name" value="ACYL-HOMOSERINE LACTONE ACYLASE PVDQ"/>
    <property type="match status" value="1"/>
</dbReference>
<evidence type="ECO:0000256" key="1">
    <source>
        <dbReference type="ARBA" id="ARBA00006586"/>
    </source>
</evidence>
<dbReference type="Gene3D" id="3.60.20.10">
    <property type="entry name" value="Glutamine Phosphoribosylpyrophosphate, subunit 1, domain 1"/>
    <property type="match status" value="1"/>
</dbReference>
<dbReference type="PROSITE" id="PS51257">
    <property type="entry name" value="PROKAR_LIPOPROTEIN"/>
    <property type="match status" value="1"/>
</dbReference>
<feature type="binding site" evidence="6">
    <location>
        <position position="283"/>
    </location>
    <ligand>
        <name>Ca(2+)</name>
        <dbReference type="ChEBI" id="CHEBI:29108"/>
    </ligand>
</feature>
<dbReference type="Pfam" id="PF01804">
    <property type="entry name" value="Penicil_amidase"/>
    <property type="match status" value="1"/>
</dbReference>
<dbReference type="GO" id="GO:0017000">
    <property type="term" value="P:antibiotic biosynthetic process"/>
    <property type="evidence" value="ECO:0007669"/>
    <property type="project" value="InterPro"/>
</dbReference>
<dbReference type="SUPFAM" id="SSF56235">
    <property type="entry name" value="N-terminal nucleophile aminohydrolases (Ntn hydrolases)"/>
    <property type="match status" value="1"/>
</dbReference>
<keyword evidence="9" id="KW-1185">Reference proteome</keyword>
<evidence type="ECO:0000256" key="5">
    <source>
        <dbReference type="PIRSR" id="PIRSR001227-1"/>
    </source>
</evidence>
<dbReference type="InterPro" id="IPR043147">
    <property type="entry name" value="Penicillin_amidase_A-knob"/>
</dbReference>
<dbReference type="PANTHER" id="PTHR34218">
    <property type="entry name" value="PEPTIDASE S45 PENICILLIN AMIDASE"/>
    <property type="match status" value="1"/>
</dbReference>
<evidence type="ECO:0000256" key="4">
    <source>
        <dbReference type="ARBA" id="ARBA00023145"/>
    </source>
</evidence>
<comment type="similarity">
    <text evidence="1">Belongs to the peptidase S45 family.</text>
</comment>
<evidence type="ECO:0000313" key="9">
    <source>
        <dbReference type="Proteomes" id="UP000603640"/>
    </source>
</evidence>
<evidence type="ECO:0000256" key="6">
    <source>
        <dbReference type="PIRSR" id="PIRSR001227-2"/>
    </source>
</evidence>
<dbReference type="InterPro" id="IPR029055">
    <property type="entry name" value="Ntn_hydrolases_N"/>
</dbReference>
<dbReference type="CDD" id="cd01936">
    <property type="entry name" value="Ntn_CA"/>
    <property type="match status" value="1"/>
</dbReference>
<evidence type="ECO:0000256" key="3">
    <source>
        <dbReference type="ARBA" id="ARBA00022801"/>
    </source>
</evidence>
<feature type="binding site" evidence="6">
    <location>
        <position position="280"/>
    </location>
    <ligand>
        <name>Ca(2+)</name>
        <dbReference type="ChEBI" id="CHEBI:29108"/>
    </ligand>
</feature>
<feature type="signal peptide" evidence="7">
    <location>
        <begin position="1"/>
        <end position="25"/>
    </location>
</feature>
<protein>
    <submittedName>
        <fullName evidence="8">Acylase</fullName>
    </submittedName>
</protein>
<proteinExistence type="inferred from homology"/>
<dbReference type="InterPro" id="IPR043146">
    <property type="entry name" value="Penicillin_amidase_N_B-knob"/>
</dbReference>
<dbReference type="AlphaFoldDB" id="A0A923N812"/>
<dbReference type="InterPro" id="IPR023343">
    <property type="entry name" value="Penicillin_amidase_dom1"/>
</dbReference>
<dbReference type="Gene3D" id="2.30.120.10">
    <property type="match status" value="1"/>
</dbReference>
<dbReference type="InterPro" id="IPR014395">
    <property type="entry name" value="Pen/GL7ACA/AHL_acylase"/>
</dbReference>
<evidence type="ECO:0000256" key="2">
    <source>
        <dbReference type="ARBA" id="ARBA00022729"/>
    </source>
</evidence>
<name>A0A923N812_9BACT</name>
<organism evidence="8 9">
    <name type="scientific">Pontibacter cellulosilyticus</name>
    <dbReference type="NCBI Taxonomy" id="1720253"/>
    <lineage>
        <taxon>Bacteria</taxon>
        <taxon>Pseudomonadati</taxon>
        <taxon>Bacteroidota</taxon>
        <taxon>Cytophagia</taxon>
        <taxon>Cytophagales</taxon>
        <taxon>Hymenobacteraceae</taxon>
        <taxon>Pontibacter</taxon>
    </lineage>
</organism>
<evidence type="ECO:0000256" key="7">
    <source>
        <dbReference type="SAM" id="SignalP"/>
    </source>
</evidence>
<reference evidence="8" key="1">
    <citation type="submission" date="2020-08" db="EMBL/GenBank/DDBJ databases">
        <title>Pontibacter sp. SD6 16S ribosomal RNA gene Genome sequencing and assembly.</title>
        <authorList>
            <person name="Kang M."/>
        </authorList>
    </citation>
    <scope>NUCLEOTIDE SEQUENCE</scope>
    <source>
        <strain evidence="8">SD6</strain>
    </source>
</reference>
<dbReference type="Gene3D" id="1.10.1400.10">
    <property type="match status" value="1"/>
</dbReference>
<keyword evidence="6" id="KW-0106">Calcium</keyword>
<comment type="caution">
    <text evidence="8">The sequence shown here is derived from an EMBL/GenBank/DDBJ whole genome shotgun (WGS) entry which is preliminary data.</text>
</comment>
<accession>A0A923N812</accession>
<dbReference type="PIRSF" id="PIRSF001227">
    <property type="entry name" value="Pen_acylase"/>
    <property type="match status" value="1"/>
</dbReference>
<keyword evidence="2 7" id="KW-0732">Signal</keyword>
<dbReference type="Proteomes" id="UP000603640">
    <property type="component" value="Unassembled WGS sequence"/>
</dbReference>
<dbReference type="InterPro" id="IPR002692">
    <property type="entry name" value="S45"/>
</dbReference>
<dbReference type="GO" id="GO:0046872">
    <property type="term" value="F:metal ion binding"/>
    <property type="evidence" value="ECO:0007669"/>
    <property type="project" value="UniProtKB-KW"/>
</dbReference>
<dbReference type="GO" id="GO:0016811">
    <property type="term" value="F:hydrolase activity, acting on carbon-nitrogen (but not peptide) bonds, in linear amides"/>
    <property type="evidence" value="ECO:0007669"/>
    <property type="project" value="InterPro"/>
</dbReference>